<keyword evidence="5" id="KW-0547">Nucleotide-binding</keyword>
<keyword evidence="4" id="KW-0997">Cell inner membrane</keyword>
<name>A0A158JCD8_9BURK</name>
<dbReference type="EMBL" id="FCOM02000015">
    <property type="protein sequence ID" value="SAL66466.1"/>
    <property type="molecule type" value="Genomic_DNA"/>
</dbReference>
<evidence type="ECO:0000256" key="2">
    <source>
        <dbReference type="ARBA" id="ARBA00022448"/>
    </source>
</evidence>
<dbReference type="AlphaFoldDB" id="A0A158JCD8"/>
<dbReference type="InterPro" id="IPR017871">
    <property type="entry name" value="ABC_transporter-like_CS"/>
</dbReference>
<evidence type="ECO:0000256" key="4">
    <source>
        <dbReference type="ARBA" id="ARBA00022519"/>
    </source>
</evidence>
<evidence type="ECO:0000313" key="9">
    <source>
        <dbReference type="Proteomes" id="UP000055019"/>
    </source>
</evidence>
<evidence type="ECO:0000313" key="8">
    <source>
        <dbReference type="EMBL" id="SAL66466.1"/>
    </source>
</evidence>
<gene>
    <name evidence="8" type="ORF">AWB74_03727</name>
</gene>
<dbReference type="GO" id="GO:0016020">
    <property type="term" value="C:membrane"/>
    <property type="evidence" value="ECO:0007669"/>
    <property type="project" value="InterPro"/>
</dbReference>
<organism evidence="8 9">
    <name type="scientific">Caballeronia arvi</name>
    <dbReference type="NCBI Taxonomy" id="1777135"/>
    <lineage>
        <taxon>Bacteria</taxon>
        <taxon>Pseudomonadati</taxon>
        <taxon>Pseudomonadota</taxon>
        <taxon>Betaproteobacteria</taxon>
        <taxon>Burkholderiales</taxon>
        <taxon>Burkholderiaceae</taxon>
        <taxon>Caballeronia</taxon>
    </lineage>
</organism>
<dbReference type="GO" id="GO:0016887">
    <property type="term" value="F:ATP hydrolysis activity"/>
    <property type="evidence" value="ECO:0007669"/>
    <property type="project" value="InterPro"/>
</dbReference>
<accession>A0A158JCD8</accession>
<comment type="caution">
    <text evidence="8">The sequence shown here is derived from an EMBL/GenBank/DDBJ whole genome shotgun (WGS) entry which is preliminary data.</text>
</comment>
<dbReference type="GO" id="GO:0140359">
    <property type="term" value="F:ABC-type transporter activity"/>
    <property type="evidence" value="ECO:0007669"/>
    <property type="project" value="InterPro"/>
</dbReference>
<dbReference type="SUPFAM" id="SSF52540">
    <property type="entry name" value="P-loop containing nucleoside triphosphate hydrolases"/>
    <property type="match status" value="1"/>
</dbReference>
<dbReference type="InterPro" id="IPR003439">
    <property type="entry name" value="ABC_transporter-like_ATP-bd"/>
</dbReference>
<dbReference type="Gene3D" id="3.40.50.300">
    <property type="entry name" value="P-loop containing nucleotide triphosphate hydrolases"/>
    <property type="match status" value="1"/>
</dbReference>
<dbReference type="RefSeq" id="WP_087039093.1">
    <property type="nucleotide sequence ID" value="NZ_FCOM02000015.1"/>
</dbReference>
<dbReference type="InterPro" id="IPR050683">
    <property type="entry name" value="Bact_Polysacc_Export_ATP-bd"/>
</dbReference>
<evidence type="ECO:0000256" key="5">
    <source>
        <dbReference type="ARBA" id="ARBA00022741"/>
    </source>
</evidence>
<dbReference type="PANTHER" id="PTHR46743">
    <property type="entry name" value="TEICHOIC ACIDS EXPORT ATP-BINDING PROTEIN TAGH"/>
    <property type="match status" value="1"/>
</dbReference>
<keyword evidence="3" id="KW-1003">Cell membrane</keyword>
<dbReference type="OrthoDB" id="9778870at2"/>
<dbReference type="SMART" id="SM00382">
    <property type="entry name" value="AAA"/>
    <property type="match status" value="1"/>
</dbReference>
<dbReference type="Gene3D" id="2.70.50.60">
    <property type="entry name" value="abc- transporter (atp binding component) like domain"/>
    <property type="match status" value="1"/>
</dbReference>
<dbReference type="Pfam" id="PF14524">
    <property type="entry name" value="Wzt_C"/>
    <property type="match status" value="1"/>
</dbReference>
<sequence>MEAAISVSHVSKVYNIYDKPRDRLLQMFNRGRKKLYREFWALNDINFTVAPGETVGIVGRNGSGKSTLLQIIAGTLTPSGGSVVTNGRVAALLELGSGFNTEFTGRENVYLNGSLLGLTNREIDDRFDSIAAFADIGRFIDQPVKTYSSGMIVRLAFAVQAQIDPNILIVDEALAVGDAKFQAKCFERLKQLKNNGASILLVTHSSEQVVMHCSRAVLLDAGQVKHVGQPRETINRYLDLLFGRDRKTVTADKKEADANLGTADKIISSDKAEALAVTPASGIEITPATASHLVFDRDAFVERAGYNAYEYRWGDGSASINDFHVESEGVSCPNAIATGARVTLDIGFTVNTAMMRPIVGVTIKTKEGVTVYGSNSELLQCEGLETVCEAGSRWAARVLFDCHLGPGDYFVSLGIATRHGEEIIPHDRRYDSIHLVVAAESRFFGLSNLYMNMKAGTC</sequence>
<protein>
    <submittedName>
        <fullName evidence="8">ABC transporter-like protein</fullName>
    </submittedName>
</protein>
<dbReference type="PROSITE" id="PS00211">
    <property type="entry name" value="ABC_TRANSPORTER_1"/>
    <property type="match status" value="1"/>
</dbReference>
<proteinExistence type="inferred from homology"/>
<feature type="domain" description="ABC transporter" evidence="7">
    <location>
        <begin position="25"/>
        <end position="246"/>
    </location>
</feature>
<dbReference type="InterPro" id="IPR003593">
    <property type="entry name" value="AAA+_ATPase"/>
</dbReference>
<reference evidence="8" key="1">
    <citation type="submission" date="2016-01" db="EMBL/GenBank/DDBJ databases">
        <authorList>
            <person name="Peeters C."/>
        </authorList>
    </citation>
    <scope>NUCLEOTIDE SEQUENCE [LARGE SCALE GENOMIC DNA]</scope>
    <source>
        <strain evidence="8">LMG 29317</strain>
    </source>
</reference>
<evidence type="ECO:0000256" key="6">
    <source>
        <dbReference type="ARBA" id="ARBA00022840"/>
    </source>
</evidence>
<dbReference type="Proteomes" id="UP000055019">
    <property type="component" value="Unassembled WGS sequence"/>
</dbReference>
<evidence type="ECO:0000259" key="7">
    <source>
        <dbReference type="PROSITE" id="PS50893"/>
    </source>
</evidence>
<keyword evidence="2" id="KW-0813">Transport</keyword>
<keyword evidence="4" id="KW-0472">Membrane</keyword>
<dbReference type="CDD" id="cd10147">
    <property type="entry name" value="Wzt_C-like"/>
    <property type="match status" value="1"/>
</dbReference>
<dbReference type="InterPro" id="IPR015860">
    <property type="entry name" value="ABC_transpr_TagH-like"/>
</dbReference>
<dbReference type="PANTHER" id="PTHR46743:SF2">
    <property type="entry name" value="TEICHOIC ACIDS EXPORT ATP-BINDING PROTEIN TAGH"/>
    <property type="match status" value="1"/>
</dbReference>
<evidence type="ECO:0000256" key="1">
    <source>
        <dbReference type="ARBA" id="ARBA00005417"/>
    </source>
</evidence>
<comment type="similarity">
    <text evidence="1">Belongs to the ABC transporter superfamily.</text>
</comment>
<dbReference type="GO" id="GO:0005524">
    <property type="term" value="F:ATP binding"/>
    <property type="evidence" value="ECO:0007669"/>
    <property type="project" value="UniProtKB-KW"/>
</dbReference>
<dbReference type="PROSITE" id="PS50893">
    <property type="entry name" value="ABC_TRANSPORTER_2"/>
    <property type="match status" value="1"/>
</dbReference>
<evidence type="ECO:0000256" key="3">
    <source>
        <dbReference type="ARBA" id="ARBA00022475"/>
    </source>
</evidence>
<keyword evidence="6" id="KW-0067">ATP-binding</keyword>
<dbReference type="InterPro" id="IPR027417">
    <property type="entry name" value="P-loop_NTPase"/>
</dbReference>
<dbReference type="CDD" id="cd03220">
    <property type="entry name" value="ABC_KpsT_Wzt"/>
    <property type="match status" value="1"/>
</dbReference>
<dbReference type="InterPro" id="IPR029439">
    <property type="entry name" value="Wzt_C"/>
</dbReference>
<keyword evidence="9" id="KW-1185">Reference proteome</keyword>
<dbReference type="Pfam" id="PF00005">
    <property type="entry name" value="ABC_tran"/>
    <property type="match status" value="1"/>
</dbReference>